<name>A0AA39X5C9_9PEZI</name>
<dbReference type="Proteomes" id="UP001175000">
    <property type="component" value="Unassembled WGS sequence"/>
</dbReference>
<gene>
    <name evidence="3" type="ORF">B0T14DRAFT_127163</name>
</gene>
<dbReference type="EMBL" id="JAULSU010000002">
    <property type="protein sequence ID" value="KAK0627090.1"/>
    <property type="molecule type" value="Genomic_DNA"/>
</dbReference>
<sequence>MLRCLPKWLLHLRPKWLLRPSPLVRPRSTWLLQLPPWVGFLGLLVAIALAAVPVWMEYHNIRLPETLPQTVALILMACGIFIIHFIHLSLSPTSAGRRRKKEVLQRFVPLIVLAIANFGTIIPFGLLEGGIIVEKGPPQKTQSLSELLLHLPQLFCIFQLSVIELTLYWNVARGRVKWVVRSCIVLPGILFLVFFITSIFRRTEDIIWYPSIGFRLTPLVLYGADLWTAESPHLVRFLRLLVSVFTLLLVASIIPFRAFLDIEKHPNVIFQQQIFVGVAGSSTIMLCRLCWYEEKKTDATTRWETDATELAQPGSTYSPGHRMSRESSSGNWSLAGSQIEGDGLPSVYFQRR</sequence>
<feature type="transmembrane region" description="Helical" evidence="2">
    <location>
        <begin position="272"/>
        <end position="292"/>
    </location>
</feature>
<dbReference type="AlphaFoldDB" id="A0AA39X5C9"/>
<comment type="caution">
    <text evidence="3">The sequence shown here is derived from an EMBL/GenBank/DDBJ whole genome shotgun (WGS) entry which is preliminary data.</text>
</comment>
<evidence type="ECO:0000313" key="4">
    <source>
        <dbReference type="Proteomes" id="UP001175000"/>
    </source>
</evidence>
<feature type="region of interest" description="Disordered" evidence="1">
    <location>
        <begin position="310"/>
        <end position="337"/>
    </location>
</feature>
<evidence type="ECO:0000256" key="2">
    <source>
        <dbReference type="SAM" id="Phobius"/>
    </source>
</evidence>
<reference evidence="3" key="1">
    <citation type="submission" date="2023-06" db="EMBL/GenBank/DDBJ databases">
        <title>Genome-scale phylogeny and comparative genomics of the fungal order Sordariales.</title>
        <authorList>
            <consortium name="Lawrence Berkeley National Laboratory"/>
            <person name="Hensen N."/>
            <person name="Bonometti L."/>
            <person name="Westerberg I."/>
            <person name="Brannstrom I.O."/>
            <person name="Guillou S."/>
            <person name="Cros-Aarteil S."/>
            <person name="Calhoun S."/>
            <person name="Haridas S."/>
            <person name="Kuo A."/>
            <person name="Mondo S."/>
            <person name="Pangilinan J."/>
            <person name="Riley R."/>
            <person name="Labutti K."/>
            <person name="Andreopoulos B."/>
            <person name="Lipzen A."/>
            <person name="Chen C."/>
            <person name="Yanf M."/>
            <person name="Daum C."/>
            <person name="Ng V."/>
            <person name="Clum A."/>
            <person name="Steindorff A."/>
            <person name="Ohm R."/>
            <person name="Martin F."/>
            <person name="Silar P."/>
            <person name="Natvig D."/>
            <person name="Lalanne C."/>
            <person name="Gautier V."/>
            <person name="Ament-Velasquez S.L."/>
            <person name="Kruys A."/>
            <person name="Hutchinson M.I."/>
            <person name="Powell A.J."/>
            <person name="Barry K."/>
            <person name="Miller A.N."/>
            <person name="Grigoriev I.V."/>
            <person name="Debuchy R."/>
            <person name="Gladieux P."/>
            <person name="Thoren M.H."/>
            <person name="Johannesson H."/>
        </authorList>
    </citation>
    <scope>NUCLEOTIDE SEQUENCE</scope>
    <source>
        <strain evidence="3">CBS 606.72</strain>
    </source>
</reference>
<keyword evidence="2" id="KW-0812">Transmembrane</keyword>
<feature type="transmembrane region" description="Helical" evidence="2">
    <location>
        <begin position="107"/>
        <end position="127"/>
    </location>
</feature>
<keyword evidence="4" id="KW-1185">Reference proteome</keyword>
<keyword evidence="2" id="KW-0472">Membrane</keyword>
<protein>
    <submittedName>
        <fullName evidence="3">Uncharacterized protein</fullName>
    </submittedName>
</protein>
<evidence type="ECO:0000256" key="1">
    <source>
        <dbReference type="SAM" id="MobiDB-lite"/>
    </source>
</evidence>
<feature type="compositionally biased region" description="Polar residues" evidence="1">
    <location>
        <begin position="326"/>
        <end position="336"/>
    </location>
</feature>
<feature type="transmembrane region" description="Helical" evidence="2">
    <location>
        <begin position="178"/>
        <end position="200"/>
    </location>
</feature>
<feature type="transmembrane region" description="Helical" evidence="2">
    <location>
        <begin position="206"/>
        <end position="228"/>
    </location>
</feature>
<proteinExistence type="predicted"/>
<evidence type="ECO:0000313" key="3">
    <source>
        <dbReference type="EMBL" id="KAK0627090.1"/>
    </source>
</evidence>
<accession>A0AA39X5C9</accession>
<feature type="transmembrane region" description="Helical" evidence="2">
    <location>
        <begin position="34"/>
        <end position="55"/>
    </location>
</feature>
<feature type="transmembrane region" description="Helical" evidence="2">
    <location>
        <begin position="240"/>
        <end position="260"/>
    </location>
</feature>
<keyword evidence="2" id="KW-1133">Transmembrane helix</keyword>
<organism evidence="3 4">
    <name type="scientific">Immersiella caudata</name>
    <dbReference type="NCBI Taxonomy" id="314043"/>
    <lineage>
        <taxon>Eukaryota</taxon>
        <taxon>Fungi</taxon>
        <taxon>Dikarya</taxon>
        <taxon>Ascomycota</taxon>
        <taxon>Pezizomycotina</taxon>
        <taxon>Sordariomycetes</taxon>
        <taxon>Sordariomycetidae</taxon>
        <taxon>Sordariales</taxon>
        <taxon>Lasiosphaeriaceae</taxon>
        <taxon>Immersiella</taxon>
    </lineage>
</organism>
<feature type="transmembrane region" description="Helical" evidence="2">
    <location>
        <begin position="67"/>
        <end position="86"/>
    </location>
</feature>
<feature type="transmembrane region" description="Helical" evidence="2">
    <location>
        <begin position="147"/>
        <end position="171"/>
    </location>
</feature>